<keyword evidence="2" id="KW-1185">Reference proteome</keyword>
<comment type="caution">
    <text evidence="1">The sequence shown here is derived from an EMBL/GenBank/DDBJ whole genome shotgun (WGS) entry which is preliminary data.</text>
</comment>
<dbReference type="Proteomes" id="UP000256919">
    <property type="component" value="Unassembled WGS sequence"/>
</dbReference>
<evidence type="ECO:0000313" key="1">
    <source>
        <dbReference type="EMBL" id="REE25514.1"/>
    </source>
</evidence>
<dbReference type="Pfam" id="PF20050">
    <property type="entry name" value="DUF6452"/>
    <property type="match status" value="1"/>
</dbReference>
<evidence type="ECO:0000313" key="2">
    <source>
        <dbReference type="Proteomes" id="UP000256919"/>
    </source>
</evidence>
<reference evidence="1 2" key="1">
    <citation type="submission" date="2018-07" db="EMBL/GenBank/DDBJ databases">
        <title>Genomic Encyclopedia of Type Strains, Phase III (KMG-III): the genomes of soil and plant-associated and newly described type strains.</title>
        <authorList>
            <person name="Whitman W."/>
        </authorList>
    </citation>
    <scope>NUCLEOTIDE SEQUENCE [LARGE SCALE GENOMIC DNA]</scope>
    <source>
        <strain evidence="1 2">CECT 7948</strain>
    </source>
</reference>
<name>A0A3D9N3H8_9FLAO</name>
<gene>
    <name evidence="1" type="ORF">DFQ09_102103</name>
</gene>
<organism evidence="1 2">
    <name type="scientific">Winogradskyella pacifica</name>
    <dbReference type="NCBI Taxonomy" id="664642"/>
    <lineage>
        <taxon>Bacteria</taxon>
        <taxon>Pseudomonadati</taxon>
        <taxon>Bacteroidota</taxon>
        <taxon>Flavobacteriia</taxon>
        <taxon>Flavobacteriales</taxon>
        <taxon>Flavobacteriaceae</taxon>
        <taxon>Winogradskyella</taxon>
    </lineage>
</organism>
<dbReference type="RefSeq" id="WP_115808513.1">
    <property type="nucleotide sequence ID" value="NZ_QREI01000002.1"/>
</dbReference>
<dbReference type="EMBL" id="QREI01000002">
    <property type="protein sequence ID" value="REE25514.1"/>
    <property type="molecule type" value="Genomic_DNA"/>
</dbReference>
<dbReference type="InterPro" id="IPR045607">
    <property type="entry name" value="DUF6452"/>
</dbReference>
<accession>A0A3D9N3H8</accession>
<protein>
    <submittedName>
        <fullName evidence="1">Uncharacterized protein</fullName>
    </submittedName>
</protein>
<proteinExistence type="predicted"/>
<dbReference type="OrthoDB" id="663527at2"/>
<sequence length="190" mass="21310">MKNLKFLVLFIAIALVNCERDDICPATTQTTPRLIVEFYDASDTDELLNVSRITVYGDGLLELDGDGNPIEPTVSSDATLLFNEIANSVELPLIVGAEQELITTRFVLEKDTDLRLDDDPLTNSNIDIIEISYNTEFIYVSRACGYSSNFKSLGISRVTDADQWITNIEIEETTQALIENENTTHVRIFH</sequence>
<dbReference type="AlphaFoldDB" id="A0A3D9N3H8"/>